<protein>
    <submittedName>
        <fullName evidence="1">Uncharacterized protein</fullName>
    </submittedName>
</protein>
<reference evidence="2" key="1">
    <citation type="submission" date="2015-08" db="EMBL/GenBank/DDBJ databases">
        <title>Complete Genome Sequence of Azospirillum thiophilum BV-S.</title>
        <authorList>
            <person name="Fomenkov A."/>
            <person name="Vincze T."/>
            <person name="Grabovich M."/>
            <person name="Dubinina G."/>
            <person name="Orlova M."/>
            <person name="Belousova E."/>
            <person name="Roberts R.J."/>
        </authorList>
    </citation>
    <scope>NUCLEOTIDE SEQUENCE [LARGE SCALE GENOMIC DNA]</scope>
    <source>
        <strain evidence="2">BV-S</strain>
    </source>
</reference>
<proteinExistence type="predicted"/>
<dbReference type="EMBL" id="CP012406">
    <property type="protein sequence ID" value="ALG75068.1"/>
    <property type="molecule type" value="Genomic_DNA"/>
</dbReference>
<name>A0AAC8ZW52_9PROT</name>
<dbReference type="KEGG" id="ati:AL072_29325"/>
<organism evidence="1 2">
    <name type="scientific">Azospirillum thiophilum</name>
    <dbReference type="NCBI Taxonomy" id="528244"/>
    <lineage>
        <taxon>Bacteria</taxon>
        <taxon>Pseudomonadati</taxon>
        <taxon>Pseudomonadota</taxon>
        <taxon>Alphaproteobacteria</taxon>
        <taxon>Rhodospirillales</taxon>
        <taxon>Azospirillaceae</taxon>
        <taxon>Azospirillum</taxon>
    </lineage>
</organism>
<dbReference type="Proteomes" id="UP000069935">
    <property type="component" value="Chromosome 6"/>
</dbReference>
<reference evidence="1 2" key="2">
    <citation type="journal article" date="2016" name="Genome Announc.">
        <title>Complete Genome Sequence of a Strain of Azospirillum thiophilum Isolated from a Sulfide Spring.</title>
        <authorList>
            <person name="Fomenkov A."/>
            <person name="Vincze T."/>
            <person name="Grabovich M."/>
            <person name="Anton B.P."/>
            <person name="Dubinina G."/>
            <person name="Orlova M."/>
            <person name="Belousova E."/>
            <person name="Roberts R.J."/>
        </authorList>
    </citation>
    <scope>NUCLEOTIDE SEQUENCE [LARGE SCALE GENOMIC DNA]</scope>
    <source>
        <strain evidence="1 2">BV-S</strain>
    </source>
</reference>
<evidence type="ECO:0000313" key="1">
    <source>
        <dbReference type="EMBL" id="ALG75068.1"/>
    </source>
</evidence>
<dbReference type="RefSeq" id="WP_045585020.1">
    <property type="nucleotide sequence ID" value="NZ_CP012406.1"/>
</dbReference>
<evidence type="ECO:0000313" key="2">
    <source>
        <dbReference type="Proteomes" id="UP000069935"/>
    </source>
</evidence>
<keyword evidence="2" id="KW-1185">Reference proteome</keyword>
<gene>
    <name evidence="1" type="ORF">AL072_29325</name>
</gene>
<accession>A0AAC8ZW52</accession>
<dbReference type="AlphaFoldDB" id="A0AAC8ZW52"/>
<sequence length="92" mass="9476">MSGADTIKLAIAAGAAVRRLRRGDAVVGAFRGELVALLGAVVAVAAGRPAAQPIQQDPNELIDLVVDLCRAAGMSGTDLAVRFNAAVERRPR</sequence>